<name>A0A133U5I9_9EURY</name>
<dbReference type="InterPro" id="IPR010918">
    <property type="entry name" value="PurM-like_C_dom"/>
</dbReference>
<dbReference type="SUPFAM" id="SSF55326">
    <property type="entry name" value="PurM N-terminal domain-like"/>
    <property type="match status" value="1"/>
</dbReference>
<dbReference type="InterPro" id="IPR036676">
    <property type="entry name" value="PurM-like_C_sf"/>
</dbReference>
<dbReference type="Pfam" id="PF00586">
    <property type="entry name" value="AIRS"/>
    <property type="match status" value="1"/>
</dbReference>
<dbReference type="AlphaFoldDB" id="A0A133U5I9"/>
<dbReference type="GO" id="GO:0051604">
    <property type="term" value="P:protein maturation"/>
    <property type="evidence" value="ECO:0007669"/>
    <property type="project" value="TreeGrafter"/>
</dbReference>
<evidence type="ECO:0000256" key="1">
    <source>
        <dbReference type="ARBA" id="ARBA00006243"/>
    </source>
</evidence>
<comment type="similarity">
    <text evidence="1">Belongs to the HypE family.</text>
</comment>
<evidence type="ECO:0000259" key="3">
    <source>
        <dbReference type="Pfam" id="PF02769"/>
    </source>
</evidence>
<dbReference type="InterPro" id="IPR011854">
    <property type="entry name" value="HypE"/>
</dbReference>
<dbReference type="InterPro" id="IPR016188">
    <property type="entry name" value="PurM-like_N"/>
</dbReference>
<dbReference type="InterPro" id="IPR036921">
    <property type="entry name" value="PurM-like_N_sf"/>
</dbReference>
<sequence length="338" mass="35635">MRNKKISLEHGAGGKAMMNLIKQIAIKEISEKKVGPVGLNELDDGAAIDIGDENLIFTTDSHTIKPLFFPGGDIGKLAIAGTVNDLAVMGGKPLALSSAMVLSEGFPSEDLKKIIQSMNATAQKAGISLVTGDTKVMEKESLDEMIITTTGIGLANSLKTDGGLNLGDKIIVTGNIGEHETAIITRREGIEIGEGLRSDVAPIWDTVEAGLKIGGITAMKDPTRGGLAGTLNELASKSNIGISIYEDEIPIPSPVRNIGELLGIDPLQLTNEGKAVIGVEPERSKDVLEAIRKTENGKEAQIIGKTTKKPRKKVVLETEVGGKRLVRAPIGAPTPRIC</sequence>
<dbReference type="PIRSF" id="PIRSF005644">
    <property type="entry name" value="Hdrgns_mtr_HypE"/>
    <property type="match status" value="1"/>
</dbReference>
<proteinExistence type="inferred from homology"/>
<dbReference type="Pfam" id="PF02769">
    <property type="entry name" value="AIRS_C"/>
    <property type="match status" value="1"/>
</dbReference>
<dbReference type="PANTHER" id="PTHR30303:SF0">
    <property type="entry name" value="CARBAMOYL DEHYDRATASE HYPE"/>
    <property type="match status" value="1"/>
</dbReference>
<dbReference type="Proteomes" id="UP000070163">
    <property type="component" value="Unassembled WGS sequence"/>
</dbReference>
<dbReference type="SUPFAM" id="SSF56042">
    <property type="entry name" value="PurM C-terminal domain-like"/>
    <property type="match status" value="1"/>
</dbReference>
<dbReference type="Gene3D" id="3.30.1330.10">
    <property type="entry name" value="PurM-like, N-terminal domain"/>
    <property type="match status" value="1"/>
</dbReference>
<feature type="domain" description="PurM-like N-terminal" evidence="2">
    <location>
        <begin position="43"/>
        <end position="154"/>
    </location>
</feature>
<dbReference type="CDD" id="cd02197">
    <property type="entry name" value="HypE"/>
    <property type="match status" value="1"/>
</dbReference>
<keyword evidence="5" id="KW-1185">Reference proteome</keyword>
<evidence type="ECO:0000313" key="4">
    <source>
        <dbReference type="EMBL" id="KXA89459.1"/>
    </source>
</evidence>
<comment type="caution">
    <text evidence="4">The sequence shown here is derived from an EMBL/GenBank/DDBJ whole genome shotgun (WGS) entry which is preliminary data.</text>
</comment>
<protein>
    <submittedName>
        <fullName evidence="4">Hydrogenase expression protein</fullName>
    </submittedName>
</protein>
<dbReference type="Gene3D" id="3.90.650.10">
    <property type="entry name" value="PurM-like C-terminal domain"/>
    <property type="match status" value="1"/>
</dbReference>
<reference evidence="4 5" key="1">
    <citation type="journal article" date="2016" name="Sci. Rep.">
        <title>Metabolic traits of an uncultured archaeal lineage -MSBL1- from brine pools of the Red Sea.</title>
        <authorList>
            <person name="Mwirichia R."/>
            <person name="Alam I."/>
            <person name="Rashid M."/>
            <person name="Vinu M."/>
            <person name="Ba-Alawi W."/>
            <person name="Anthony Kamau A."/>
            <person name="Kamanda Ngugi D."/>
            <person name="Goker M."/>
            <person name="Klenk H.P."/>
            <person name="Bajic V."/>
            <person name="Stingl U."/>
        </authorList>
    </citation>
    <scope>NUCLEOTIDE SEQUENCE [LARGE SCALE GENOMIC DNA]</scope>
    <source>
        <strain evidence="4">SCGC-AAA259A05</strain>
    </source>
</reference>
<gene>
    <name evidence="4" type="ORF">AKJ57_05295</name>
</gene>
<dbReference type="NCBIfam" id="TIGR02124">
    <property type="entry name" value="hypE"/>
    <property type="match status" value="1"/>
</dbReference>
<organism evidence="4 5">
    <name type="scientific">candidate division MSBL1 archaeon SCGC-AAA259A05</name>
    <dbReference type="NCBI Taxonomy" id="1698259"/>
    <lineage>
        <taxon>Archaea</taxon>
        <taxon>Methanobacteriati</taxon>
        <taxon>Methanobacteriota</taxon>
        <taxon>candidate division MSBL1</taxon>
    </lineage>
</organism>
<dbReference type="PATRIC" id="fig|1698259.3.peg.1486"/>
<dbReference type="EMBL" id="LHXJ01000078">
    <property type="protein sequence ID" value="KXA89459.1"/>
    <property type="molecule type" value="Genomic_DNA"/>
</dbReference>
<feature type="domain" description="PurM-like C-terminal" evidence="3">
    <location>
        <begin position="167"/>
        <end position="316"/>
    </location>
</feature>
<evidence type="ECO:0000313" key="5">
    <source>
        <dbReference type="Proteomes" id="UP000070163"/>
    </source>
</evidence>
<evidence type="ECO:0000259" key="2">
    <source>
        <dbReference type="Pfam" id="PF00586"/>
    </source>
</evidence>
<accession>A0A133U5I9</accession>
<dbReference type="PANTHER" id="PTHR30303">
    <property type="entry name" value="HYDROGENASE ISOENZYMES FORMATION PROTEIN HYPE"/>
    <property type="match status" value="1"/>
</dbReference>